<dbReference type="GO" id="GO:0004519">
    <property type="term" value="F:endonuclease activity"/>
    <property type="evidence" value="ECO:0007669"/>
    <property type="project" value="UniProtKB-KW"/>
</dbReference>
<accession>A0ABZ2K4B3</accession>
<gene>
    <name evidence="2" type="ORF">LZC95_44450</name>
</gene>
<keyword evidence="2" id="KW-0255">Endonuclease</keyword>
<organism evidence="2 3">
    <name type="scientific">Pendulispora brunnea</name>
    <dbReference type="NCBI Taxonomy" id="2905690"/>
    <lineage>
        <taxon>Bacteria</taxon>
        <taxon>Pseudomonadati</taxon>
        <taxon>Myxococcota</taxon>
        <taxon>Myxococcia</taxon>
        <taxon>Myxococcales</taxon>
        <taxon>Sorangiineae</taxon>
        <taxon>Pendulisporaceae</taxon>
        <taxon>Pendulispora</taxon>
    </lineage>
</organism>
<dbReference type="RefSeq" id="WP_394844092.1">
    <property type="nucleotide sequence ID" value="NZ_CP089982.1"/>
</dbReference>
<dbReference type="EMBL" id="CP089982">
    <property type="protein sequence ID" value="WXA93492.1"/>
    <property type="molecule type" value="Genomic_DNA"/>
</dbReference>
<evidence type="ECO:0000313" key="3">
    <source>
        <dbReference type="Proteomes" id="UP001379533"/>
    </source>
</evidence>
<feature type="domain" description="Endonuclease/exonuclease/phosphatase" evidence="1">
    <location>
        <begin position="6"/>
        <end position="267"/>
    </location>
</feature>
<dbReference type="InterPro" id="IPR036691">
    <property type="entry name" value="Endo/exonu/phosph_ase_sf"/>
</dbReference>
<evidence type="ECO:0000259" key="1">
    <source>
        <dbReference type="Pfam" id="PF03372"/>
    </source>
</evidence>
<name>A0ABZ2K4B3_9BACT</name>
<reference evidence="2 3" key="1">
    <citation type="submission" date="2021-12" db="EMBL/GenBank/DDBJ databases">
        <title>Discovery of the Pendulisporaceae a myxobacterial family with distinct sporulation behavior and unique specialized metabolism.</title>
        <authorList>
            <person name="Garcia R."/>
            <person name="Popoff A."/>
            <person name="Bader C.D."/>
            <person name="Loehr J."/>
            <person name="Walesch S."/>
            <person name="Walt C."/>
            <person name="Boldt J."/>
            <person name="Bunk B."/>
            <person name="Haeckl F.J.F.P.J."/>
            <person name="Gunesch A.P."/>
            <person name="Birkelbach J."/>
            <person name="Nuebel U."/>
            <person name="Pietschmann T."/>
            <person name="Bach T."/>
            <person name="Mueller R."/>
        </authorList>
    </citation>
    <scope>NUCLEOTIDE SEQUENCE [LARGE SCALE GENOMIC DNA]</scope>
    <source>
        <strain evidence="2 3">MSr12523</strain>
    </source>
</reference>
<dbReference type="Pfam" id="PF03372">
    <property type="entry name" value="Exo_endo_phos"/>
    <property type="match status" value="1"/>
</dbReference>
<dbReference type="PANTHER" id="PTHR14859">
    <property type="entry name" value="CALCOFLUOR WHITE HYPERSENSITIVE PROTEIN PRECURSOR"/>
    <property type="match status" value="1"/>
</dbReference>
<keyword evidence="2" id="KW-0378">Hydrolase</keyword>
<dbReference type="Proteomes" id="UP001379533">
    <property type="component" value="Chromosome"/>
</dbReference>
<dbReference type="InterPro" id="IPR051916">
    <property type="entry name" value="GPI-anchor_lipid_remodeler"/>
</dbReference>
<dbReference type="InterPro" id="IPR005135">
    <property type="entry name" value="Endo/exonuclease/phosphatase"/>
</dbReference>
<keyword evidence="3" id="KW-1185">Reference proteome</keyword>
<dbReference type="Gene3D" id="3.60.10.10">
    <property type="entry name" value="Endonuclease/exonuclease/phosphatase"/>
    <property type="match status" value="1"/>
</dbReference>
<protein>
    <submittedName>
        <fullName evidence="2">Endonuclease/exonuclease/phosphatase family protein</fullName>
    </submittedName>
</protein>
<dbReference type="PANTHER" id="PTHR14859:SF1">
    <property type="entry name" value="PGAP2-INTERACTING PROTEIN"/>
    <property type="match status" value="1"/>
</dbReference>
<proteinExistence type="predicted"/>
<dbReference type="SUPFAM" id="SSF56219">
    <property type="entry name" value="DNase I-like"/>
    <property type="match status" value="1"/>
</dbReference>
<keyword evidence="2" id="KW-0540">Nuclease</keyword>
<evidence type="ECO:0000313" key="2">
    <source>
        <dbReference type="EMBL" id="WXA93492.1"/>
    </source>
</evidence>
<sequence length="276" mass="30783">MSLRIVTLNIWNRMEPWDKRLVTIRNELATLDADIIGLQEVVQIKPTSAMADAEASTEFGFDQARAIAEGFDYATCFGRNVESPYPMGNAILSRWPILRTLVFPLPRVETDEHRSLLFAEIKSPYGAVPVFCTHLNWKLDEGHVREVQVRYITDQIRGLVAPNQGFPPILMGDFNAEPDSDEIRFLRGRTSLGGSSVYFADAFGVAGDGSPGSTFVRSNPFAAVAREPDRRIDYIFVRGPDEQGRGEPLEARVCFREPHEGVFASDHFGVTTTLST</sequence>